<accession>A0A091C7K6</accession>
<gene>
    <name evidence="1" type="ORF">TMUPMC115_0008</name>
</gene>
<dbReference type="InterPro" id="IPR015422">
    <property type="entry name" value="PyrdxlP-dep_Trfase_small"/>
</dbReference>
<dbReference type="RefSeq" id="WP_269318109.1">
    <property type="nucleotide sequence ID" value="NZ_JPVU01000003.1"/>
</dbReference>
<name>A0A091C7K6_9ENTE</name>
<organism evidence="1 2">
    <name type="scientific">Tetragenococcus muriaticus PMC-11-5</name>
    <dbReference type="NCBI Taxonomy" id="1302649"/>
    <lineage>
        <taxon>Bacteria</taxon>
        <taxon>Bacillati</taxon>
        <taxon>Bacillota</taxon>
        <taxon>Bacilli</taxon>
        <taxon>Lactobacillales</taxon>
        <taxon>Enterococcaceae</taxon>
        <taxon>Tetragenococcus</taxon>
    </lineage>
</organism>
<protein>
    <submittedName>
        <fullName evidence="1">Uncharacterized protein</fullName>
    </submittedName>
</protein>
<dbReference type="AlphaFoldDB" id="A0A091C7K6"/>
<evidence type="ECO:0000313" key="2">
    <source>
        <dbReference type="Proteomes" id="UP000029380"/>
    </source>
</evidence>
<dbReference type="Gene3D" id="3.90.1150.10">
    <property type="entry name" value="Aspartate Aminotransferase, domain 1"/>
    <property type="match status" value="1"/>
</dbReference>
<dbReference type="Proteomes" id="UP000029380">
    <property type="component" value="Unassembled WGS sequence"/>
</dbReference>
<comment type="caution">
    <text evidence="1">The sequence shown here is derived from an EMBL/GenBank/DDBJ whole genome shotgun (WGS) entry which is preliminary data.</text>
</comment>
<dbReference type="EMBL" id="JPVU01000003">
    <property type="protein sequence ID" value="KFN93811.1"/>
    <property type="molecule type" value="Genomic_DNA"/>
</dbReference>
<sequence>MRFQPPLVITDQELKQALDLIEETMNEMAQGKLNDYDVSGQGW</sequence>
<reference evidence="1 2" key="1">
    <citation type="submission" date="2014-08" db="EMBL/GenBank/DDBJ databases">
        <title>Genome sequence of Tetragenococcus muriaticus.</title>
        <authorList>
            <person name="Chuea-nongthon C."/>
            <person name="Rodtong S."/>
            <person name="Yongsawatdigul J."/>
            <person name="Steele J.L."/>
            <person name="Liu X.-y."/>
            <person name="Speers J."/>
            <person name="Glasner J.D."/>
            <person name="Neeno-Eckwall E.C."/>
        </authorList>
    </citation>
    <scope>NUCLEOTIDE SEQUENCE [LARGE SCALE GENOMIC DNA]</scope>
    <source>
        <strain evidence="1 2">PMC-11-5</strain>
    </source>
</reference>
<dbReference type="PATRIC" id="fig|1302649.3.peg.8"/>
<evidence type="ECO:0000313" key="1">
    <source>
        <dbReference type="EMBL" id="KFN93811.1"/>
    </source>
</evidence>
<proteinExistence type="predicted"/>